<dbReference type="EMBL" id="JBHLTC010000012">
    <property type="protein sequence ID" value="MFC0624669.1"/>
    <property type="molecule type" value="Genomic_DNA"/>
</dbReference>
<dbReference type="Pfam" id="PF03013">
    <property type="entry name" value="Pyr_excise"/>
    <property type="match status" value="1"/>
</dbReference>
<proteinExistence type="predicted"/>
<dbReference type="Proteomes" id="UP001589890">
    <property type="component" value="Unassembled WGS sequence"/>
</dbReference>
<evidence type="ECO:0000313" key="1">
    <source>
        <dbReference type="EMBL" id="MFC0624669.1"/>
    </source>
</evidence>
<gene>
    <name evidence="1" type="ORF">ACFFGN_11395</name>
</gene>
<evidence type="ECO:0000313" key="2">
    <source>
        <dbReference type="Proteomes" id="UP001589890"/>
    </source>
</evidence>
<dbReference type="RefSeq" id="WP_380046273.1">
    <property type="nucleotide sequence ID" value="NZ_JBHLTC010000012.1"/>
</dbReference>
<dbReference type="InterPro" id="IPR004260">
    <property type="entry name" value="Pyr-dimer_DNA_glycosylase"/>
</dbReference>
<reference evidence="1 2" key="1">
    <citation type="submission" date="2024-09" db="EMBL/GenBank/DDBJ databases">
        <authorList>
            <person name="Sun Q."/>
            <person name="Mori K."/>
        </authorList>
    </citation>
    <scope>NUCLEOTIDE SEQUENCE [LARGE SCALE GENOMIC DNA]</scope>
    <source>
        <strain evidence="1 2">CGMCC 1.15906</strain>
    </source>
</reference>
<accession>A0ABV6QJ56</accession>
<organism evidence="1 2">
    <name type="scientific">Kribbella deserti</name>
    <dbReference type="NCBI Taxonomy" id="1926257"/>
    <lineage>
        <taxon>Bacteria</taxon>
        <taxon>Bacillati</taxon>
        <taxon>Actinomycetota</taxon>
        <taxon>Actinomycetes</taxon>
        <taxon>Propionibacteriales</taxon>
        <taxon>Kribbellaceae</taxon>
        <taxon>Kribbella</taxon>
    </lineage>
</organism>
<name>A0ABV6QJ56_9ACTN</name>
<sequence>MQTFVPYADFAASAAVLDDRRLGKQRVETLQILRALVWPDYGWKHHPAVGMWRGFTRALVGYGTAVCREWGARGHTDSTLPTLLEFTGGEVPEQPTLAAAGALPPWLGEEAVHLSHRSALLRKDPTYYGPIFPGVPDDLPYLWPRPAFPRWPVRRTHEEGLSVEEAAELLGVTDLSEDEHRVLVNLRVGYSGTICTAPQRAGLLGLLAGWCTPGRTLWLLPGEPVRAESSPHPLPAWSEPARPGIARPAGPREIAATRDEWSNDPEFVFRRVSEPLDDPGDAGLVVLDGNVELRGPRASAPVLRLVTEGPHSFVHRVAATASR</sequence>
<protein>
    <submittedName>
        <fullName evidence="1">MSMEG_6728 family protein</fullName>
    </submittedName>
</protein>
<keyword evidence="2" id="KW-1185">Reference proteome</keyword>
<comment type="caution">
    <text evidence="1">The sequence shown here is derived from an EMBL/GenBank/DDBJ whole genome shotgun (WGS) entry which is preliminary data.</text>
</comment>
<dbReference type="NCBIfam" id="NF038085">
    <property type="entry name" value="MSMEG_6728_fam"/>
    <property type="match status" value="1"/>
</dbReference>